<evidence type="ECO:0000256" key="1">
    <source>
        <dbReference type="SAM" id="MobiDB-lite"/>
    </source>
</evidence>
<evidence type="ECO:0000313" key="2">
    <source>
        <dbReference type="EMBL" id="GMI29838.1"/>
    </source>
</evidence>
<dbReference type="AlphaFoldDB" id="A0A9W7L3T5"/>
<comment type="caution">
    <text evidence="2">The sequence shown here is derived from an EMBL/GenBank/DDBJ whole genome shotgun (WGS) entry which is preliminary data.</text>
</comment>
<dbReference type="Proteomes" id="UP001165082">
    <property type="component" value="Unassembled WGS sequence"/>
</dbReference>
<keyword evidence="3" id="KW-1185">Reference proteome</keyword>
<evidence type="ECO:0000313" key="3">
    <source>
        <dbReference type="Proteomes" id="UP001165082"/>
    </source>
</evidence>
<dbReference type="EMBL" id="BRXZ01007566">
    <property type="protein sequence ID" value="GMI29838.1"/>
    <property type="molecule type" value="Genomic_DNA"/>
</dbReference>
<accession>A0A9W7L3T5</accession>
<feature type="compositionally biased region" description="Acidic residues" evidence="1">
    <location>
        <begin position="123"/>
        <end position="135"/>
    </location>
</feature>
<feature type="compositionally biased region" description="Basic residues" evidence="1">
    <location>
        <begin position="146"/>
        <end position="155"/>
    </location>
</feature>
<reference evidence="2" key="1">
    <citation type="submission" date="2022-07" db="EMBL/GenBank/DDBJ databases">
        <title>Genome analysis of Parmales, a sister group of diatoms, reveals the evolutionary specialization of diatoms from phago-mixotrophs to photoautotrophs.</title>
        <authorList>
            <person name="Ban H."/>
            <person name="Sato S."/>
            <person name="Yoshikawa S."/>
            <person name="Kazumasa Y."/>
            <person name="Nakamura Y."/>
            <person name="Ichinomiya M."/>
            <person name="Saitoh K."/>
            <person name="Sato N."/>
            <person name="Blanc-Mathieu R."/>
            <person name="Endo H."/>
            <person name="Kuwata A."/>
            <person name="Ogata H."/>
        </authorList>
    </citation>
    <scope>NUCLEOTIDE SEQUENCE</scope>
</reference>
<feature type="non-terminal residue" evidence="2">
    <location>
        <position position="291"/>
    </location>
</feature>
<sequence>MTYYDTLAEVLLGGQEFPNHPFFGSVHDFLESALGIKDEESLKESMMTAAQVGKLKAKLKNWGTKLQKFKVQRKNKENFPFKKIGETILAYRELLALNSPMPTTVSQTEEALDKIRDEKSESEGDDDSSEDEEPGEPNLIPSASSKTKRPPKSLKRGAVNDISGNEKGIDDKRLKHDQSPAVQPTISKAMVEAKYGFAVKTLPNLLDSVVNAIPAFNEEMDSNYDQWINTARRAFDGSALQHQHLLTTDCSESSDQIQRMFGAKLMQANKLPTFFGQGADGTYESDCRVIL</sequence>
<organism evidence="2 3">
    <name type="scientific">Triparma retinervis</name>
    <dbReference type="NCBI Taxonomy" id="2557542"/>
    <lineage>
        <taxon>Eukaryota</taxon>
        <taxon>Sar</taxon>
        <taxon>Stramenopiles</taxon>
        <taxon>Ochrophyta</taxon>
        <taxon>Bolidophyceae</taxon>
        <taxon>Parmales</taxon>
        <taxon>Triparmaceae</taxon>
        <taxon>Triparma</taxon>
    </lineage>
</organism>
<feature type="compositionally biased region" description="Basic and acidic residues" evidence="1">
    <location>
        <begin position="167"/>
        <end position="178"/>
    </location>
</feature>
<name>A0A9W7L3T5_9STRA</name>
<feature type="region of interest" description="Disordered" evidence="1">
    <location>
        <begin position="101"/>
        <end position="181"/>
    </location>
</feature>
<proteinExistence type="predicted"/>
<protein>
    <submittedName>
        <fullName evidence="2">Uncharacterized protein</fullName>
    </submittedName>
</protein>
<gene>
    <name evidence="2" type="ORF">TrRE_jg13031</name>
</gene>
<feature type="compositionally biased region" description="Basic and acidic residues" evidence="1">
    <location>
        <begin position="111"/>
        <end position="122"/>
    </location>
</feature>